<evidence type="ECO:0000259" key="1">
    <source>
        <dbReference type="Pfam" id="PF08241"/>
    </source>
</evidence>
<dbReference type="RefSeq" id="WP_229695134.1">
    <property type="nucleotide sequence ID" value="NZ_BAABER010000002.1"/>
</dbReference>
<gene>
    <name evidence="2" type="ORF">GCM10012282_20270</name>
</gene>
<feature type="domain" description="Methyltransferase type 11" evidence="1">
    <location>
        <begin position="2"/>
        <end position="87"/>
    </location>
</feature>
<keyword evidence="3" id="KW-1185">Reference proteome</keyword>
<organism evidence="2 3">
    <name type="scientific">Streptomyces lacrimifluminis</name>
    <dbReference type="NCBI Taxonomy" id="1500077"/>
    <lineage>
        <taxon>Bacteria</taxon>
        <taxon>Bacillati</taxon>
        <taxon>Actinomycetota</taxon>
        <taxon>Actinomycetes</taxon>
        <taxon>Kitasatosporales</taxon>
        <taxon>Streptomycetaceae</taxon>
        <taxon>Streptomyces</taxon>
    </lineage>
</organism>
<accession>A0A917NSJ6</accession>
<comment type="caution">
    <text evidence="2">The sequence shown here is derived from an EMBL/GenBank/DDBJ whole genome shotgun (WGS) entry which is preliminary data.</text>
</comment>
<dbReference type="EMBL" id="BMMU01000005">
    <property type="protein sequence ID" value="GGJ23684.1"/>
    <property type="molecule type" value="Genomic_DNA"/>
</dbReference>
<dbReference type="Proteomes" id="UP000625682">
    <property type="component" value="Unassembled WGS sequence"/>
</dbReference>
<dbReference type="InterPro" id="IPR013216">
    <property type="entry name" value="Methyltransf_11"/>
</dbReference>
<reference evidence="2" key="2">
    <citation type="submission" date="2020-09" db="EMBL/GenBank/DDBJ databases">
        <authorList>
            <person name="Sun Q."/>
            <person name="Zhou Y."/>
        </authorList>
    </citation>
    <scope>NUCLEOTIDE SEQUENCE</scope>
    <source>
        <strain evidence="2">CGMCC 4.7272</strain>
    </source>
</reference>
<evidence type="ECO:0000313" key="3">
    <source>
        <dbReference type="Proteomes" id="UP000625682"/>
    </source>
</evidence>
<name>A0A917NSJ6_9ACTN</name>
<sequence length="87" mass="9281">MVDAGCGNGKYVQRLCEGRPDLFRLCPDNAPGFLAGVPGPVAVADVTRLPPPRGSVDAALALHRPYFVPDVPRAVRELSRAVARTGW</sequence>
<dbReference type="Gene3D" id="3.40.50.150">
    <property type="entry name" value="Vaccinia Virus protein VP39"/>
    <property type="match status" value="1"/>
</dbReference>
<dbReference type="SUPFAM" id="SSF53335">
    <property type="entry name" value="S-adenosyl-L-methionine-dependent methyltransferases"/>
    <property type="match status" value="1"/>
</dbReference>
<dbReference type="InterPro" id="IPR029063">
    <property type="entry name" value="SAM-dependent_MTases_sf"/>
</dbReference>
<reference evidence="2" key="1">
    <citation type="journal article" date="2014" name="Int. J. Syst. Evol. Microbiol.">
        <title>Complete genome sequence of Corynebacterium casei LMG S-19264T (=DSM 44701T), isolated from a smear-ripened cheese.</title>
        <authorList>
            <consortium name="US DOE Joint Genome Institute (JGI-PGF)"/>
            <person name="Walter F."/>
            <person name="Albersmeier A."/>
            <person name="Kalinowski J."/>
            <person name="Ruckert C."/>
        </authorList>
    </citation>
    <scope>NUCLEOTIDE SEQUENCE</scope>
    <source>
        <strain evidence="2">CGMCC 4.7272</strain>
    </source>
</reference>
<dbReference type="GO" id="GO:0008757">
    <property type="term" value="F:S-adenosylmethionine-dependent methyltransferase activity"/>
    <property type="evidence" value="ECO:0007669"/>
    <property type="project" value="InterPro"/>
</dbReference>
<dbReference type="Pfam" id="PF08241">
    <property type="entry name" value="Methyltransf_11"/>
    <property type="match status" value="1"/>
</dbReference>
<protein>
    <recommendedName>
        <fullName evidence="1">Methyltransferase type 11 domain-containing protein</fullName>
    </recommendedName>
</protein>
<evidence type="ECO:0000313" key="2">
    <source>
        <dbReference type="EMBL" id="GGJ23684.1"/>
    </source>
</evidence>
<proteinExistence type="predicted"/>
<dbReference type="AlphaFoldDB" id="A0A917NSJ6"/>